<sequence length="616" mass="65863">MTVSARQVTRLFLVHCDSSSSLAPHTDSAAKDIAFLELPCIPVATANSTDSSNCADTLPRPLVSPVVYLGRQTPFLSSALQNDRAWSRALLEVTTWCIQGLPSYSCGGVVPIDATTLPFAGVRVRLCGRGPPIRVVSSGSGDGRGNTTLTQRGSYTWLQHGDVLEFGTQARVRLLAVHVRVGHAAELAQRASFVWVNSPLCSPTTFAGSGVNNIDTQPGMTAVPTALWIARFSEWSAAPKYLKSKMLQEAEQLTVYMQEKAARHLAKAAAAPTDLGKSCQLRDGGTISKGTTGTTVRVASLVGNERCSHGEEVLATASRHGNGSLHRCSAAAQENEMDAATPTTKSQQQQQLAVRTASSLSNFFVERKQTRSVSGVMGCGPEAPAAQEHGGVLAGVCFAHSPSQQQQHSRDSEALSQNAAPPPLRDSALQRPSCDATRYSLVTYSETIDDKLNDALLHLENCGNEVGEALVKRRDKAALLLGVMDEELSGTRRSSSDVMESTSQRTGLDNGEEQRSNVEGKKVTSTQGSKRRREQAGCSGLPASSGGRRVGREGGEAHYLSQGSTPKSIRGGGLLPLLRDDAQHAPPPPHLTRADIRRPHSHQPPQEDSQVVYFDH</sequence>
<name>A0A3P3Z537_LEIBR</name>
<protein>
    <submittedName>
        <fullName evidence="2">Hypothetical_protein</fullName>
    </submittedName>
</protein>
<reference evidence="2 3" key="1">
    <citation type="submission" date="2018-09" db="EMBL/GenBank/DDBJ databases">
        <authorList>
            <person name="Peiro R."/>
            <person name="Begona"/>
            <person name="Cbmso G."/>
            <person name="Lopez M."/>
            <person name="Gonzalez S."/>
        </authorList>
    </citation>
    <scope>NUCLEOTIDE SEQUENCE [LARGE SCALE GENOMIC DNA]</scope>
</reference>
<organism evidence="2 3">
    <name type="scientific">Leishmania braziliensis MHOM/BR/75/M2904</name>
    <dbReference type="NCBI Taxonomy" id="420245"/>
    <lineage>
        <taxon>Eukaryota</taxon>
        <taxon>Discoba</taxon>
        <taxon>Euglenozoa</taxon>
        <taxon>Kinetoplastea</taxon>
        <taxon>Metakinetoplastina</taxon>
        <taxon>Trypanosomatida</taxon>
        <taxon>Trypanosomatidae</taxon>
        <taxon>Leishmaniinae</taxon>
        <taxon>Leishmania</taxon>
        <taxon>Leishmania braziliensis species complex</taxon>
    </lineage>
</organism>
<accession>A0A3P3Z537</accession>
<dbReference type="Proteomes" id="UP000319462">
    <property type="component" value="Chromosome 20"/>
</dbReference>
<proteinExistence type="predicted"/>
<evidence type="ECO:0000313" key="2">
    <source>
        <dbReference type="EMBL" id="SYZ65317.1"/>
    </source>
</evidence>
<feature type="region of interest" description="Disordered" evidence="1">
    <location>
        <begin position="401"/>
        <end position="432"/>
    </location>
</feature>
<evidence type="ECO:0000256" key="1">
    <source>
        <dbReference type="SAM" id="MobiDB-lite"/>
    </source>
</evidence>
<feature type="compositionally biased region" description="Basic and acidic residues" evidence="1">
    <location>
        <begin position="512"/>
        <end position="522"/>
    </location>
</feature>
<gene>
    <name evidence="2" type="ORF">LBRM2904_20.3570</name>
</gene>
<dbReference type="EMBL" id="LS997619">
    <property type="protein sequence ID" value="SYZ65317.1"/>
    <property type="molecule type" value="Genomic_DNA"/>
</dbReference>
<feature type="compositionally biased region" description="Polar residues" evidence="1">
    <location>
        <begin position="491"/>
        <end position="507"/>
    </location>
</feature>
<feature type="region of interest" description="Disordered" evidence="1">
    <location>
        <begin position="488"/>
        <end position="616"/>
    </location>
</feature>
<dbReference type="AlphaFoldDB" id="A0A3P3Z537"/>
<evidence type="ECO:0000313" key="3">
    <source>
        <dbReference type="Proteomes" id="UP000319462"/>
    </source>
</evidence>